<comment type="cofactor">
    <cofactor evidence="12">
        <name>Mg(2+)</name>
        <dbReference type="ChEBI" id="CHEBI:18420"/>
    </cofactor>
    <text evidence="12">Requires a divalent cation, most likely magnesium in vivo, as an electrophilic catalyst to aid phosphoryl group transfer. It is the chelate of the metal and the nucleotide that is the actual substrate.</text>
</comment>
<keyword evidence="11 12" id="KW-0119">Carbohydrate metabolism</keyword>
<evidence type="ECO:0000256" key="6">
    <source>
        <dbReference type="ARBA" id="ARBA00022741"/>
    </source>
</evidence>
<dbReference type="UniPathway" id="UPA00916">
    <property type="reaction ID" value="UER00889"/>
</dbReference>
<feature type="binding site" evidence="12">
    <location>
        <position position="136"/>
    </location>
    <ligand>
        <name>substrate</name>
    </ligand>
</feature>
<dbReference type="InterPro" id="IPR029056">
    <property type="entry name" value="Ribokinase-like"/>
</dbReference>
<comment type="function">
    <text evidence="12">Catalyzes the phosphorylation of ribose at O-5 in a reaction requiring ATP and magnesium. The resulting D-ribose-5-phosphate can then be used either for sythesis of nucleotides, histidine, and tryptophan, or as a component of the pentose phosphate pathway.</text>
</comment>
<dbReference type="GO" id="GO:0019303">
    <property type="term" value="P:D-ribose catabolic process"/>
    <property type="evidence" value="ECO:0007669"/>
    <property type="project" value="UniProtKB-UniRule"/>
</dbReference>
<comment type="caution">
    <text evidence="14">The sequence shown here is derived from an EMBL/GenBank/DDBJ whole genome shotgun (WGS) entry which is preliminary data.</text>
</comment>
<comment type="catalytic activity">
    <reaction evidence="12">
        <text>D-ribose + ATP = D-ribose 5-phosphate + ADP + H(+)</text>
        <dbReference type="Rhea" id="RHEA:13697"/>
        <dbReference type="ChEBI" id="CHEBI:15378"/>
        <dbReference type="ChEBI" id="CHEBI:30616"/>
        <dbReference type="ChEBI" id="CHEBI:47013"/>
        <dbReference type="ChEBI" id="CHEBI:78346"/>
        <dbReference type="ChEBI" id="CHEBI:456216"/>
        <dbReference type="EC" id="2.7.1.15"/>
    </reaction>
</comment>
<sequence length="317" mass="32643">MSLLVLGSANLDHVHRVARIPAPGETVLALDARTFPGGKGLNQAVAAARTKPGTVFITSLGRDSAGDELAGVLHREPLELRARRGDEHTGTAQITVDEHGENAIVVDSGANAALVDPTEEESRLLAEADAVLLQLEIPMATVTEAARTARANGTVSILNAAPIGPLPEELLAALDVLIVNEHEARELAADRAITAPDEEALASALTALVPLVIVTLGSDGAVVAVRDREPVRRPAFRVEAVDTTGAGDTFCGAFAARLAASGSRLDDPDQLVALVRWASAAAALSVTRHGAAVSAPTAAETEAFLADHDGAPGPRRG</sequence>
<dbReference type="HAMAP" id="MF_01987">
    <property type="entry name" value="Ribokinase"/>
    <property type="match status" value="1"/>
</dbReference>
<evidence type="ECO:0000256" key="4">
    <source>
        <dbReference type="ARBA" id="ARBA00022679"/>
    </source>
</evidence>
<dbReference type="PANTHER" id="PTHR10584">
    <property type="entry name" value="SUGAR KINASE"/>
    <property type="match status" value="1"/>
</dbReference>
<evidence type="ECO:0000259" key="13">
    <source>
        <dbReference type="Pfam" id="PF00294"/>
    </source>
</evidence>
<evidence type="ECO:0000256" key="12">
    <source>
        <dbReference type="HAMAP-Rule" id="MF_01987"/>
    </source>
</evidence>
<feature type="binding site" evidence="12">
    <location>
        <position position="248"/>
    </location>
    <ligand>
        <name>substrate</name>
    </ligand>
</feature>
<feature type="binding site" evidence="12">
    <location>
        <position position="288"/>
    </location>
    <ligand>
        <name>K(+)</name>
        <dbReference type="ChEBI" id="CHEBI:29103"/>
    </ligand>
</feature>
<dbReference type="Pfam" id="PF00294">
    <property type="entry name" value="PfkB"/>
    <property type="match status" value="1"/>
</dbReference>
<evidence type="ECO:0000256" key="5">
    <source>
        <dbReference type="ARBA" id="ARBA00022723"/>
    </source>
</evidence>
<comment type="caution">
    <text evidence="12">Lacks conserved residue(s) required for the propagation of feature annotation.</text>
</comment>
<dbReference type="GO" id="GO:0046872">
    <property type="term" value="F:metal ion binding"/>
    <property type="evidence" value="ECO:0007669"/>
    <property type="project" value="UniProtKB-KW"/>
</dbReference>
<evidence type="ECO:0000256" key="11">
    <source>
        <dbReference type="ARBA" id="ARBA00023277"/>
    </source>
</evidence>
<comment type="similarity">
    <text evidence="1">Belongs to the carbohydrate kinase pfkB family.</text>
</comment>
<keyword evidence="10 12" id="KW-0630">Potassium</keyword>
<keyword evidence="12" id="KW-0963">Cytoplasm</keyword>
<accession>A0A166HRD0</accession>
<comment type="activity regulation">
    <text evidence="12">Activated by a monovalent cation that binds near, but not in, the active site. The most likely occupant of the site in vivo is potassium. Ion binding induces a conformational change that may alter substrate affinity.</text>
</comment>
<keyword evidence="8 12" id="KW-0067">ATP-binding</keyword>
<reference evidence="14 15" key="1">
    <citation type="submission" date="2015-08" db="EMBL/GenBank/DDBJ databases">
        <title>Draft Genome Sequence of Rathayibacter sp. Strain VKM Ac-2596 Isolated from Leaf Gall Induced by Plant-Parasitic Nematodes.</title>
        <authorList>
            <person name="Vasilenko O.V."/>
            <person name="Starodumova I.P."/>
            <person name="Tarlachkov S.V."/>
            <person name="Dorofeeva L.V."/>
            <person name="Evtushenko L.I."/>
        </authorList>
    </citation>
    <scope>NUCLEOTIDE SEQUENCE [LARGE SCALE GENOMIC DNA]</scope>
    <source>
        <strain evidence="14 15">VKM Ac-2596</strain>
    </source>
</reference>
<feature type="binding site" evidence="12">
    <location>
        <begin position="10"/>
        <end position="12"/>
    </location>
    <ligand>
        <name>substrate</name>
    </ligand>
</feature>
<dbReference type="InterPro" id="IPR011877">
    <property type="entry name" value="Ribokinase"/>
</dbReference>
<name>A0A166HRD0_9MICO</name>
<dbReference type="GO" id="GO:0005524">
    <property type="term" value="F:ATP binding"/>
    <property type="evidence" value="ECO:0007669"/>
    <property type="project" value="UniProtKB-UniRule"/>
</dbReference>
<comment type="subcellular location">
    <subcellularLocation>
        <location evidence="12">Cytoplasm</location>
    </subcellularLocation>
</comment>
<dbReference type="SUPFAM" id="SSF53613">
    <property type="entry name" value="Ribokinase-like"/>
    <property type="match status" value="1"/>
</dbReference>
<feature type="binding site" evidence="12">
    <location>
        <position position="290"/>
    </location>
    <ligand>
        <name>K(+)</name>
        <dbReference type="ChEBI" id="CHEBI:29103"/>
    </ligand>
</feature>
<proteinExistence type="inferred from homology"/>
<evidence type="ECO:0000256" key="3">
    <source>
        <dbReference type="ARBA" id="ARBA00016943"/>
    </source>
</evidence>
<evidence type="ECO:0000313" key="15">
    <source>
        <dbReference type="Proteomes" id="UP000076717"/>
    </source>
</evidence>
<dbReference type="InterPro" id="IPR002139">
    <property type="entry name" value="Ribo/fructo_kinase"/>
</dbReference>
<evidence type="ECO:0000313" key="14">
    <source>
        <dbReference type="EMBL" id="KZX21045.1"/>
    </source>
</evidence>
<evidence type="ECO:0000256" key="9">
    <source>
        <dbReference type="ARBA" id="ARBA00022842"/>
    </source>
</evidence>
<dbReference type="AlphaFoldDB" id="A0A166HRD0"/>
<dbReference type="Proteomes" id="UP000076717">
    <property type="component" value="Unassembled WGS sequence"/>
</dbReference>
<keyword evidence="15" id="KW-1185">Reference proteome</keyword>
<dbReference type="PROSITE" id="PS00584">
    <property type="entry name" value="PFKB_KINASES_2"/>
    <property type="match status" value="1"/>
</dbReference>
<dbReference type="InterPro" id="IPR011611">
    <property type="entry name" value="PfkB_dom"/>
</dbReference>
<keyword evidence="6 12" id="KW-0547">Nucleotide-binding</keyword>
<keyword evidence="5 12" id="KW-0479">Metal-binding</keyword>
<dbReference type="PANTHER" id="PTHR10584:SF166">
    <property type="entry name" value="RIBOKINASE"/>
    <property type="match status" value="1"/>
</dbReference>
<evidence type="ECO:0000256" key="1">
    <source>
        <dbReference type="ARBA" id="ARBA00005380"/>
    </source>
</evidence>
<organism evidence="14 15">
    <name type="scientific">Rathayibacter tanaceti</name>
    <dbReference type="NCBI Taxonomy" id="1671680"/>
    <lineage>
        <taxon>Bacteria</taxon>
        <taxon>Bacillati</taxon>
        <taxon>Actinomycetota</taxon>
        <taxon>Actinomycetes</taxon>
        <taxon>Micrococcales</taxon>
        <taxon>Microbacteriaceae</taxon>
        <taxon>Rathayibacter</taxon>
    </lineage>
</organism>
<dbReference type="InterPro" id="IPR002173">
    <property type="entry name" value="Carboh/pur_kinase_PfkB_CS"/>
</dbReference>
<feature type="binding site" evidence="12">
    <location>
        <position position="180"/>
    </location>
    <ligand>
        <name>ATP</name>
        <dbReference type="ChEBI" id="CHEBI:30616"/>
    </ligand>
</feature>
<comment type="similarity">
    <text evidence="12">Belongs to the carbohydrate kinase PfkB family. Ribokinase subfamily.</text>
</comment>
<keyword evidence="7 12" id="KW-0418">Kinase</keyword>
<evidence type="ECO:0000256" key="2">
    <source>
        <dbReference type="ARBA" id="ARBA00012035"/>
    </source>
</evidence>
<evidence type="ECO:0000256" key="10">
    <source>
        <dbReference type="ARBA" id="ARBA00022958"/>
    </source>
</evidence>
<keyword evidence="9 12" id="KW-0460">Magnesium</keyword>
<feature type="binding site" evidence="12">
    <location>
        <position position="294"/>
    </location>
    <ligand>
        <name>K(+)</name>
        <dbReference type="ChEBI" id="CHEBI:29103"/>
    </ligand>
</feature>
<dbReference type="PATRIC" id="fig|1671680.3.peg.1946"/>
<protein>
    <recommendedName>
        <fullName evidence="3 12">Ribokinase</fullName>
        <shortName evidence="12">RK</shortName>
        <ecNumber evidence="2 12">2.7.1.15</ecNumber>
    </recommendedName>
</protein>
<keyword evidence="4 12" id="KW-0808">Transferase</keyword>
<dbReference type="EC" id="2.7.1.15" evidence="2 12"/>
<feature type="binding site" evidence="12">
    <location>
        <begin position="215"/>
        <end position="220"/>
    </location>
    <ligand>
        <name>ATP</name>
        <dbReference type="ChEBI" id="CHEBI:30616"/>
    </ligand>
</feature>
<gene>
    <name evidence="12 14" type="primary">rbsK</name>
    <name evidence="14" type="ORF">ACH61_01829</name>
</gene>
<feature type="binding site" evidence="12">
    <location>
        <position position="244"/>
    </location>
    <ligand>
        <name>K(+)</name>
        <dbReference type="ChEBI" id="CHEBI:29103"/>
    </ligand>
</feature>
<evidence type="ECO:0000256" key="8">
    <source>
        <dbReference type="ARBA" id="ARBA00022840"/>
    </source>
</evidence>
<dbReference type="Gene3D" id="3.40.1190.20">
    <property type="match status" value="1"/>
</dbReference>
<feature type="domain" description="Carbohydrate kinase PfkB" evidence="13">
    <location>
        <begin position="3"/>
        <end position="297"/>
    </location>
</feature>
<feature type="binding site" evidence="12">
    <location>
        <position position="285"/>
    </location>
    <ligand>
        <name>K(+)</name>
        <dbReference type="ChEBI" id="CHEBI:29103"/>
    </ligand>
</feature>
<evidence type="ECO:0000256" key="7">
    <source>
        <dbReference type="ARBA" id="ARBA00022777"/>
    </source>
</evidence>
<comment type="subunit">
    <text evidence="12">Homodimer.</text>
</comment>
<comment type="pathway">
    <text evidence="12">Carbohydrate metabolism; D-ribose degradation; D-ribose 5-phosphate from beta-D-ribopyranose: step 2/2.</text>
</comment>
<dbReference type="CDD" id="cd01174">
    <property type="entry name" value="ribokinase"/>
    <property type="match status" value="1"/>
</dbReference>
<feature type="binding site" evidence="12">
    <location>
        <begin position="38"/>
        <end position="42"/>
    </location>
    <ligand>
        <name>substrate</name>
    </ligand>
</feature>
<feature type="binding site" evidence="12">
    <location>
        <position position="242"/>
    </location>
    <ligand>
        <name>K(+)</name>
        <dbReference type="ChEBI" id="CHEBI:29103"/>
    </ligand>
</feature>
<dbReference type="EMBL" id="LIIN01000057">
    <property type="protein sequence ID" value="KZX21045.1"/>
    <property type="molecule type" value="Genomic_DNA"/>
</dbReference>
<dbReference type="GO" id="GO:0005829">
    <property type="term" value="C:cytosol"/>
    <property type="evidence" value="ECO:0007669"/>
    <property type="project" value="TreeGrafter"/>
</dbReference>
<dbReference type="RefSeq" id="WP_068211080.1">
    <property type="nucleotide sequence ID" value="NZ_LIIN01000057.1"/>
</dbReference>
<feature type="binding site" evidence="12">
    <location>
        <begin position="247"/>
        <end position="248"/>
    </location>
    <ligand>
        <name>ATP</name>
        <dbReference type="ChEBI" id="CHEBI:30616"/>
    </ligand>
</feature>
<dbReference type="PRINTS" id="PR00990">
    <property type="entry name" value="RIBOKINASE"/>
</dbReference>
<dbReference type="GO" id="GO:0004747">
    <property type="term" value="F:ribokinase activity"/>
    <property type="evidence" value="ECO:0007669"/>
    <property type="project" value="UniProtKB-UniRule"/>
</dbReference>
<feature type="active site" description="Proton acceptor" evidence="12">
    <location>
        <position position="248"/>
    </location>
</feature>